<dbReference type="InterPro" id="IPR004477">
    <property type="entry name" value="ComEC_N"/>
</dbReference>
<dbReference type="RefSeq" id="WP_116282511.1">
    <property type="nucleotide sequence ID" value="NZ_NBXA01000014.1"/>
</dbReference>
<evidence type="ECO:0000313" key="10">
    <source>
        <dbReference type="Proteomes" id="UP000256709"/>
    </source>
</evidence>
<keyword evidence="3 7" id="KW-0812">Transmembrane</keyword>
<feature type="transmembrane region" description="Helical" evidence="7">
    <location>
        <begin position="425"/>
        <end position="444"/>
    </location>
</feature>
<name>A0A3E0VW79_9MICO</name>
<feature type="compositionally biased region" description="Basic residues" evidence="6">
    <location>
        <begin position="571"/>
        <end position="584"/>
    </location>
</feature>
<dbReference type="SMART" id="SM00849">
    <property type="entry name" value="Lactamase_B"/>
    <property type="match status" value="1"/>
</dbReference>
<evidence type="ECO:0000256" key="6">
    <source>
        <dbReference type="SAM" id="MobiDB-lite"/>
    </source>
</evidence>
<dbReference type="Proteomes" id="UP000256709">
    <property type="component" value="Unassembled WGS sequence"/>
</dbReference>
<evidence type="ECO:0000256" key="4">
    <source>
        <dbReference type="ARBA" id="ARBA00022989"/>
    </source>
</evidence>
<dbReference type="InterPro" id="IPR035681">
    <property type="entry name" value="ComA-like_MBL"/>
</dbReference>
<feature type="transmembrane region" description="Helical" evidence="7">
    <location>
        <begin position="12"/>
        <end position="32"/>
    </location>
</feature>
<feature type="transmembrane region" description="Helical" evidence="7">
    <location>
        <begin position="38"/>
        <end position="60"/>
    </location>
</feature>
<evidence type="ECO:0000256" key="7">
    <source>
        <dbReference type="SAM" id="Phobius"/>
    </source>
</evidence>
<feature type="transmembrane region" description="Helical" evidence="7">
    <location>
        <begin position="489"/>
        <end position="508"/>
    </location>
</feature>
<evidence type="ECO:0000256" key="3">
    <source>
        <dbReference type="ARBA" id="ARBA00022692"/>
    </source>
</evidence>
<evidence type="ECO:0000256" key="1">
    <source>
        <dbReference type="ARBA" id="ARBA00004651"/>
    </source>
</evidence>
<feature type="domain" description="Metallo-beta-lactamase" evidence="8">
    <location>
        <begin position="650"/>
        <end position="823"/>
    </location>
</feature>
<dbReference type="InterPro" id="IPR052159">
    <property type="entry name" value="Competence_DNA_uptake"/>
</dbReference>
<feature type="transmembrane region" description="Helical" evidence="7">
    <location>
        <begin position="300"/>
        <end position="321"/>
    </location>
</feature>
<keyword evidence="2" id="KW-1003">Cell membrane</keyword>
<organism evidence="9 10">
    <name type="scientific">Subtercola boreus</name>
    <dbReference type="NCBI Taxonomy" id="120213"/>
    <lineage>
        <taxon>Bacteria</taxon>
        <taxon>Bacillati</taxon>
        <taxon>Actinomycetota</taxon>
        <taxon>Actinomycetes</taxon>
        <taxon>Micrococcales</taxon>
        <taxon>Microbacteriaceae</taxon>
        <taxon>Subtercola</taxon>
    </lineage>
</organism>
<dbReference type="EMBL" id="NBXA01000014">
    <property type="protein sequence ID" value="RFA14312.1"/>
    <property type="molecule type" value="Genomic_DNA"/>
</dbReference>
<feature type="transmembrane region" description="Helical" evidence="7">
    <location>
        <begin position="464"/>
        <end position="482"/>
    </location>
</feature>
<dbReference type="Gene3D" id="3.60.15.10">
    <property type="entry name" value="Ribonuclease Z/Hydroxyacylglutathione hydrolase-like"/>
    <property type="match status" value="1"/>
</dbReference>
<dbReference type="NCBIfam" id="TIGR00360">
    <property type="entry name" value="ComEC_N-term"/>
    <property type="match status" value="1"/>
</dbReference>
<dbReference type="AlphaFoldDB" id="A0A3E0VW79"/>
<feature type="transmembrane region" description="Helical" evidence="7">
    <location>
        <begin position="328"/>
        <end position="344"/>
    </location>
</feature>
<evidence type="ECO:0000256" key="2">
    <source>
        <dbReference type="ARBA" id="ARBA00022475"/>
    </source>
</evidence>
<feature type="region of interest" description="Disordered" evidence="6">
    <location>
        <begin position="544"/>
        <end position="595"/>
    </location>
</feature>
<dbReference type="GO" id="GO:0005886">
    <property type="term" value="C:plasma membrane"/>
    <property type="evidence" value="ECO:0007669"/>
    <property type="project" value="UniProtKB-SubCell"/>
</dbReference>
<protein>
    <recommendedName>
        <fullName evidence="8">Metallo-beta-lactamase domain-containing protein</fullName>
    </recommendedName>
</protein>
<dbReference type="Pfam" id="PF03772">
    <property type="entry name" value="Competence"/>
    <property type="match status" value="1"/>
</dbReference>
<evidence type="ECO:0000313" key="9">
    <source>
        <dbReference type="EMBL" id="RFA14312.1"/>
    </source>
</evidence>
<dbReference type="PANTHER" id="PTHR30619">
    <property type="entry name" value="DNA INTERNALIZATION/COMPETENCE PROTEIN COMEC/REC2"/>
    <property type="match status" value="1"/>
</dbReference>
<feature type="transmembrane region" description="Helical" evidence="7">
    <location>
        <begin position="396"/>
        <end position="413"/>
    </location>
</feature>
<feature type="transmembrane region" description="Helical" evidence="7">
    <location>
        <begin position="96"/>
        <end position="118"/>
    </location>
</feature>
<dbReference type="Pfam" id="PF00753">
    <property type="entry name" value="Lactamase_B"/>
    <property type="match status" value="1"/>
</dbReference>
<dbReference type="PANTHER" id="PTHR30619:SF1">
    <property type="entry name" value="RECOMBINATION PROTEIN 2"/>
    <property type="match status" value="1"/>
</dbReference>
<sequence length="903" mass="93684">MTRPVQGGADLRLVLPAVFCWLVAGLLVGVPRLLLPDLAGWCAAGLFGVAVLLVVLVLLLSREPRRRRYAARRLRAARPLSAGLALHSALRRAAGALTLIALCCAAGGLVAACIAAQLPARQPVSVAPLFAHTVRMRLTVTSAPVVTTAAPSPFGPASASSAGRDPETRSPFRFTATASSVRSGSTVLQTQMPVLVFVQAAPGAPAPEIGEQLETSGTLKPTDAGESVVALLYTDRAPLFAEPAPWYLGWANGLRASFRQSAAGLPGDGGELVPGLAIGDVSLVSDDLDSQMTASGLSHLTAVSGANCAIVVAAIMLLGGLLGLSRRGRIVFSLAVMTAFVVLVTPSSSVLRAAVMATIVLITLASGRPPKGLPALGLATIILLACDPWLARNYGLALSVLATAGLLVLARPLSARLSKWMPATVSLIIAVPLAAQLACQPVLLLLTPTISTYSVAANLLAEPAAPVATVLGLISCIVAAVIPPLAPVGAWLTWVPASWIAGVARFFATAPGSSLPWPPGSAGILLVLVASAAALILLLVPPGSERSAPGKSGDLDTDPDCRDSRGQRGQRGQRGRRDRRRRCSPRGQRAPHGGLRRYAIRHPRRAVRFSAGAVLLLTVAGYLGSTLSSTLLPAQSWPPDWQIAACDIGQGDAVVIRSAQPGQPDRFALVDVGPDPALLTVCLDELDITELDLLVLTHYDLDHVGGLSAVVGRVSTVLMGPAADAGDERMAATLTAAGADVRQARRGDSGMLGDIGWKVLWPQVDTLLRGNDASVTVQFSGQIDSIFLGDLGEDSQRLLAHTSALTGLPGDALPDEDVVKVAHHGSADQSESLYQALRAEVGLVSVGAGNRYGHPTDRLLGILTRAGTAAYRTDLLGMIVLAPCPEGIIVWSEGQARVEARKK</sequence>
<evidence type="ECO:0000256" key="5">
    <source>
        <dbReference type="ARBA" id="ARBA00023136"/>
    </source>
</evidence>
<keyword evidence="5 7" id="KW-0472">Membrane</keyword>
<feature type="transmembrane region" description="Helical" evidence="7">
    <location>
        <begin position="520"/>
        <end position="540"/>
    </location>
</feature>
<proteinExistence type="predicted"/>
<dbReference type="CDD" id="cd07731">
    <property type="entry name" value="ComA-like_MBL-fold"/>
    <property type="match status" value="1"/>
</dbReference>
<dbReference type="SUPFAM" id="SSF56281">
    <property type="entry name" value="Metallo-hydrolase/oxidoreductase"/>
    <property type="match status" value="1"/>
</dbReference>
<evidence type="ECO:0000259" key="8">
    <source>
        <dbReference type="SMART" id="SM00849"/>
    </source>
</evidence>
<keyword evidence="4 7" id="KW-1133">Transmembrane helix</keyword>
<feature type="transmembrane region" description="Helical" evidence="7">
    <location>
        <begin position="606"/>
        <end position="624"/>
    </location>
</feature>
<accession>A0A3E0VW79</accession>
<comment type="subcellular location">
    <subcellularLocation>
        <location evidence="1">Cell membrane</location>
        <topology evidence="1">Multi-pass membrane protein</topology>
    </subcellularLocation>
</comment>
<gene>
    <name evidence="9" type="ORF">B7R21_06950</name>
</gene>
<dbReference type="OrthoDB" id="7177610at2"/>
<comment type="caution">
    <text evidence="9">The sequence shown here is derived from an EMBL/GenBank/DDBJ whole genome shotgun (WGS) entry which is preliminary data.</text>
</comment>
<dbReference type="InterPro" id="IPR001279">
    <property type="entry name" value="Metallo-B-lactamas"/>
</dbReference>
<reference evidence="9 10" key="1">
    <citation type="submission" date="2017-04" db="EMBL/GenBank/DDBJ databases">
        <title>Comparative genome analysis of Subtercola boreus.</title>
        <authorList>
            <person name="Cho Y.-J."/>
            <person name="Cho A."/>
            <person name="Kim O.-S."/>
            <person name="Lee J.-I."/>
        </authorList>
    </citation>
    <scope>NUCLEOTIDE SEQUENCE [LARGE SCALE GENOMIC DNA]</scope>
    <source>
        <strain evidence="9 10">P27444</strain>
    </source>
</reference>
<dbReference type="InterPro" id="IPR036866">
    <property type="entry name" value="RibonucZ/Hydroxyglut_hydro"/>
</dbReference>